<feature type="compositionally biased region" description="Basic residues" evidence="1">
    <location>
        <begin position="242"/>
        <end position="259"/>
    </location>
</feature>
<feature type="compositionally biased region" description="Basic and acidic residues" evidence="1">
    <location>
        <begin position="1"/>
        <end position="11"/>
    </location>
</feature>
<protein>
    <submittedName>
        <fullName evidence="2">Uncharacterized protein</fullName>
    </submittedName>
</protein>
<sequence length="372" mass="41426">MTERHSGEQKQHSVAVFADPKAKVEPPDQAAATAIPVRVVDNDDNDERHSRRLPAAVPIVAADKALWLNIVRFLPSADLQTTIRTMPELGGMAELVEAEQRTRRVLTYIKKRGAMKGCEVGGSGTPNDSNNDSDKDEDDGCVTPDPVSRLDVCVDIDGAIRQIEHRTEFWECWTASALTRVAGKHGGFGSLERFHEFCGRAGIHPSDGVRWCHRKGLGESGESDTEHNTERNRRSFGDHQHEHHRHRHQRQRQHRHHASRPGASVTAWIEKRLFRAYFLSADKQLVLVCKNDPRDNPDFYSIYPRSADTIRCCGDSMIMVLGRRDRVSRLEQWLAAATGTTVTTTATTGCGGWRSGSSARSTGSSGLEFSQL</sequence>
<dbReference type="AlphaFoldDB" id="A0A7S4ADQ7"/>
<feature type="region of interest" description="Disordered" evidence="1">
    <location>
        <begin position="117"/>
        <end position="143"/>
    </location>
</feature>
<dbReference type="EMBL" id="HBIX01005916">
    <property type="protein sequence ID" value="CAE0711927.1"/>
    <property type="molecule type" value="Transcribed_RNA"/>
</dbReference>
<evidence type="ECO:0000256" key="1">
    <source>
        <dbReference type="SAM" id="MobiDB-lite"/>
    </source>
</evidence>
<reference evidence="2" key="1">
    <citation type="submission" date="2021-01" db="EMBL/GenBank/DDBJ databases">
        <authorList>
            <person name="Corre E."/>
            <person name="Pelletier E."/>
            <person name="Niang G."/>
            <person name="Scheremetjew M."/>
            <person name="Finn R."/>
            <person name="Kale V."/>
            <person name="Holt S."/>
            <person name="Cochrane G."/>
            <person name="Meng A."/>
            <person name="Brown T."/>
            <person name="Cohen L."/>
        </authorList>
    </citation>
    <scope>NUCLEOTIDE SEQUENCE</scope>
    <source>
        <strain evidence="2">10249 10 AB</strain>
    </source>
</reference>
<accession>A0A7S4ADQ7</accession>
<organism evidence="2">
    <name type="scientific">Pseudo-nitzschia australis</name>
    <dbReference type="NCBI Taxonomy" id="44445"/>
    <lineage>
        <taxon>Eukaryota</taxon>
        <taxon>Sar</taxon>
        <taxon>Stramenopiles</taxon>
        <taxon>Ochrophyta</taxon>
        <taxon>Bacillariophyta</taxon>
        <taxon>Bacillariophyceae</taxon>
        <taxon>Bacillariophycidae</taxon>
        <taxon>Bacillariales</taxon>
        <taxon>Bacillariaceae</taxon>
        <taxon>Pseudo-nitzschia</taxon>
    </lineage>
</organism>
<gene>
    <name evidence="2" type="ORF">PAUS00366_LOCUS4679</name>
</gene>
<evidence type="ECO:0000313" key="2">
    <source>
        <dbReference type="EMBL" id="CAE0711927.1"/>
    </source>
</evidence>
<feature type="compositionally biased region" description="Basic and acidic residues" evidence="1">
    <location>
        <begin position="224"/>
        <end position="241"/>
    </location>
</feature>
<proteinExistence type="predicted"/>
<name>A0A7S4ADQ7_9STRA</name>
<feature type="region of interest" description="Disordered" evidence="1">
    <location>
        <begin position="347"/>
        <end position="372"/>
    </location>
</feature>
<feature type="compositionally biased region" description="Low complexity" evidence="1">
    <location>
        <begin position="355"/>
        <end position="366"/>
    </location>
</feature>
<feature type="region of interest" description="Disordered" evidence="1">
    <location>
        <begin position="1"/>
        <end position="30"/>
    </location>
</feature>
<feature type="region of interest" description="Disordered" evidence="1">
    <location>
        <begin position="218"/>
        <end position="263"/>
    </location>
</feature>